<dbReference type="InterPro" id="IPR051546">
    <property type="entry name" value="Aspartate_Ammonia-Lyase"/>
</dbReference>
<dbReference type="AlphaFoldDB" id="A0A2Z2HIR2"/>
<dbReference type="GO" id="GO:0004333">
    <property type="term" value="F:fumarate hydratase activity"/>
    <property type="evidence" value="ECO:0007669"/>
    <property type="project" value="UniProtKB-EC"/>
</dbReference>
<dbReference type="InterPro" id="IPR022761">
    <property type="entry name" value="Fumarate_lyase_N"/>
</dbReference>
<evidence type="ECO:0000313" key="4">
    <source>
        <dbReference type="EMBL" id="ARS64042.1"/>
    </source>
</evidence>
<reference evidence="4 5" key="1">
    <citation type="journal article" date="2017" name="Environ. Microbiol.">
        <title>Genome and epigenome of a novel marine Thaumarchaeota strain suggest viral infection, phosphorothioation DNA modification and multiple restriction systems.</title>
        <authorList>
            <person name="Ahlgren N.A."/>
            <person name="Chen Y."/>
            <person name="Needham D.M."/>
            <person name="Parada A.E."/>
            <person name="Sachdeva R."/>
            <person name="Trinh V."/>
            <person name="Chen T."/>
            <person name="Fuhrman J.A."/>
        </authorList>
    </citation>
    <scope>NUCLEOTIDE SEQUENCE [LARGE SCALE GENOMIC DNA]</scope>
    <source>
        <strain evidence="4 5">SPOT01</strain>
    </source>
</reference>
<dbReference type="Gene3D" id="1.20.200.10">
    <property type="entry name" value="Fumarase/aspartase (Central domain)"/>
    <property type="match status" value="1"/>
</dbReference>
<dbReference type="SUPFAM" id="SSF48557">
    <property type="entry name" value="L-aspartase-like"/>
    <property type="match status" value="1"/>
</dbReference>
<keyword evidence="1 4" id="KW-0456">Lyase</keyword>
<dbReference type="EC" id="4.2.1.2" evidence="4"/>
<dbReference type="PANTHER" id="PTHR42696:SF2">
    <property type="entry name" value="ASPARTATE AMMONIA-LYASE"/>
    <property type="match status" value="1"/>
</dbReference>
<dbReference type="KEGG" id="nct:NMSP_0419"/>
<dbReference type="FunFam" id="1.20.200.10:FF:000001">
    <property type="entry name" value="Fumarate hydratase, mitochondrial"/>
    <property type="match status" value="1"/>
</dbReference>
<dbReference type="PROSITE" id="PS00163">
    <property type="entry name" value="FUMARATE_LYASES"/>
    <property type="match status" value="1"/>
</dbReference>
<dbReference type="InterPro" id="IPR000362">
    <property type="entry name" value="Fumarate_lyase_fam"/>
</dbReference>
<dbReference type="FunFam" id="1.10.275.10:FF:000001">
    <property type="entry name" value="Fumarate hydratase, mitochondrial"/>
    <property type="match status" value="1"/>
</dbReference>
<sequence>MISKGMNNKSENNKVNMKFRLDQDSLGKVKIPADAYYGAFTGRAINQYHVTGNKAHKNLIEAFVMIKRSAAVANMKTKAIDAKRGKAIVSACDKILSGKFTEQFVVDMINSGAGTAFNMNSNEVISNVALEILHKKKGQYEFLHPNDHVNMSQSSNDTYPTAMHVAILMNLKETIPAVEILIKSLSKKAKEFASFKKIGRTHLMDALPITLGSEFAAYTTSITKAKNNLVAAQKELQNVALGGTAVGNGANTPKGYRKIAIAELSKISKLKLKPEPDMQFSLQSKYPVANASGALRNLALEIGKIANDIRLMASGPIAGLAELGIPAVHAGSSIMPGKVNPSLAECMNMICFNIIGNDTAVSYAAQGGQFELNVMLPGMLKSVLESTDMLKNFLPIFSANLIDGLTANKQKLQENIENSPVIVTLLTPKIGYLKSAELFKESLKTGKTIRELVVSKKLMTNKEIDSLFR</sequence>
<name>A0A2Z2HIR2_9ARCH</name>
<dbReference type="InterPro" id="IPR008948">
    <property type="entry name" value="L-Aspartase-like"/>
</dbReference>
<dbReference type="PANTHER" id="PTHR42696">
    <property type="entry name" value="ASPARTATE AMMONIA-LYASE"/>
    <property type="match status" value="1"/>
</dbReference>
<keyword evidence="5" id="KW-1185">Reference proteome</keyword>
<dbReference type="InterPro" id="IPR024083">
    <property type="entry name" value="Fumarase/histidase_N"/>
</dbReference>
<proteinExistence type="predicted"/>
<dbReference type="Proteomes" id="UP000249949">
    <property type="component" value="Chromosome"/>
</dbReference>
<feature type="domain" description="Fumarase C C-terminal" evidence="3">
    <location>
        <begin position="422"/>
        <end position="468"/>
    </location>
</feature>
<dbReference type="Gene3D" id="1.10.40.30">
    <property type="entry name" value="Fumarase/aspartase (C-terminal domain)"/>
    <property type="match status" value="1"/>
</dbReference>
<dbReference type="Gene3D" id="1.10.275.10">
    <property type="entry name" value="Fumarase/aspartase (N-terminal domain)"/>
    <property type="match status" value="1"/>
</dbReference>
<feature type="domain" description="Fumarate lyase N-terminal" evidence="2">
    <location>
        <begin position="27"/>
        <end position="356"/>
    </location>
</feature>
<dbReference type="EMBL" id="CP021324">
    <property type="protein sequence ID" value="ARS64042.1"/>
    <property type="molecule type" value="Genomic_DNA"/>
</dbReference>
<evidence type="ECO:0000313" key="5">
    <source>
        <dbReference type="Proteomes" id="UP000249949"/>
    </source>
</evidence>
<dbReference type="NCBIfam" id="NF008909">
    <property type="entry name" value="PRK12273.1"/>
    <property type="match status" value="1"/>
</dbReference>
<dbReference type="InterPro" id="IPR020557">
    <property type="entry name" value="Fumarate_lyase_CS"/>
</dbReference>
<evidence type="ECO:0000259" key="3">
    <source>
        <dbReference type="Pfam" id="PF10415"/>
    </source>
</evidence>
<protein>
    <submittedName>
        <fullName evidence="4">Fumarate hydratase class II</fullName>
        <ecNumber evidence="4">4.2.1.2</ecNumber>
    </submittedName>
</protein>
<dbReference type="Pfam" id="PF10415">
    <property type="entry name" value="FumaraseC_C"/>
    <property type="match status" value="1"/>
</dbReference>
<dbReference type="GO" id="GO:0006099">
    <property type="term" value="P:tricarboxylic acid cycle"/>
    <property type="evidence" value="ECO:0007669"/>
    <property type="project" value="InterPro"/>
</dbReference>
<evidence type="ECO:0000256" key="1">
    <source>
        <dbReference type="ARBA" id="ARBA00023239"/>
    </source>
</evidence>
<organism evidence="4 5">
    <name type="scientific">Candidatus Nitrosomarinus catalinensis</name>
    <dbReference type="NCBI Taxonomy" id="1898749"/>
    <lineage>
        <taxon>Archaea</taxon>
        <taxon>Nitrososphaerota</taxon>
        <taxon>Nitrososphaeria</taxon>
        <taxon>Nitrosopumilales</taxon>
        <taxon>Nitrosopumilaceae</taxon>
        <taxon>Candidatus Nitrosomarinus</taxon>
    </lineage>
</organism>
<dbReference type="Pfam" id="PF00206">
    <property type="entry name" value="Lyase_1"/>
    <property type="match status" value="1"/>
</dbReference>
<gene>
    <name evidence="4" type="primary">fumC</name>
    <name evidence="4" type="ORF">NMSP_0419</name>
</gene>
<evidence type="ECO:0000259" key="2">
    <source>
        <dbReference type="Pfam" id="PF00206"/>
    </source>
</evidence>
<accession>A0A2Z2HIR2</accession>
<dbReference type="InterPro" id="IPR018951">
    <property type="entry name" value="Fumarase_C_C"/>
</dbReference>
<dbReference type="PRINTS" id="PR00149">
    <property type="entry name" value="FUMRATELYASE"/>
</dbReference>